<feature type="transmembrane region" description="Helical" evidence="4">
    <location>
        <begin position="21"/>
        <end position="48"/>
    </location>
</feature>
<evidence type="ECO:0000256" key="3">
    <source>
        <dbReference type="ARBA" id="ARBA00023136"/>
    </source>
</evidence>
<evidence type="ECO:0000256" key="4">
    <source>
        <dbReference type="SAM" id="Phobius"/>
    </source>
</evidence>
<keyword evidence="1 4" id="KW-0812">Transmembrane</keyword>
<feature type="transmembrane region" description="Helical" evidence="4">
    <location>
        <begin position="178"/>
        <end position="198"/>
    </location>
</feature>
<dbReference type="SUPFAM" id="SSF90123">
    <property type="entry name" value="ABC transporter transmembrane region"/>
    <property type="match status" value="1"/>
</dbReference>
<dbReference type="PROSITE" id="PS50929">
    <property type="entry name" value="ABC_TM1F"/>
    <property type="match status" value="1"/>
</dbReference>
<feature type="domain" description="ABC transmembrane type-1" evidence="5">
    <location>
        <begin position="21"/>
        <end position="209"/>
    </location>
</feature>
<reference evidence="6" key="1">
    <citation type="submission" date="2010-07" db="EMBL/GenBank/DDBJ databases">
        <authorList>
            <consortium name="CONSOLIDER consortium CSD2007-00005"/>
            <person name="Guazzaroni M.-E."/>
            <person name="Richter M."/>
            <person name="Garcia-Salamanca A."/>
            <person name="Yarza P."/>
            <person name="Ferrer M."/>
        </authorList>
    </citation>
    <scope>NUCLEOTIDE SEQUENCE</scope>
</reference>
<evidence type="ECO:0000259" key="5">
    <source>
        <dbReference type="PROSITE" id="PS50929"/>
    </source>
</evidence>
<dbReference type="InterPro" id="IPR011527">
    <property type="entry name" value="ABC1_TM_dom"/>
</dbReference>
<reference evidence="6" key="2">
    <citation type="journal article" date="2011" name="Microb. Ecol.">
        <title>Taxonomic and Functional Metagenomic Profiling of the Microbial Community in the Anoxic Sediment of a Sub-saline Shallow Lake (Laguna de Carrizo, Central Spain).</title>
        <authorList>
            <person name="Ferrer M."/>
            <person name="Guazzaroni M.E."/>
            <person name="Richter M."/>
            <person name="Garcia-Salamanca A."/>
            <person name="Yarza P."/>
            <person name="Suarez-Suarez A."/>
            <person name="Solano J."/>
            <person name="Alcaide M."/>
            <person name="van Dillewijn P."/>
            <person name="Molina-Henares M.A."/>
            <person name="Lopez-Cortes N."/>
            <person name="Al-Ramahi Y."/>
            <person name="Guerrero C."/>
            <person name="Acosta A."/>
            <person name="de Eugenio L.I."/>
            <person name="Martinez V."/>
            <person name="Marques S."/>
            <person name="Rojo F."/>
            <person name="Santero E."/>
            <person name="Genilloud O."/>
            <person name="Perez-Perez J."/>
            <person name="Rossello-Mora R."/>
            <person name="Ramos J.L."/>
        </authorList>
    </citation>
    <scope>NUCLEOTIDE SEQUENCE</scope>
</reference>
<feature type="transmembrane region" description="Helical" evidence="4">
    <location>
        <begin position="152"/>
        <end position="172"/>
    </location>
</feature>
<feature type="transmembrane region" description="Helical" evidence="4">
    <location>
        <begin position="75"/>
        <end position="100"/>
    </location>
</feature>
<gene>
    <name evidence="6" type="ORF">LDC_3103</name>
</gene>
<evidence type="ECO:0000256" key="2">
    <source>
        <dbReference type="ARBA" id="ARBA00022989"/>
    </source>
</evidence>
<comment type="caution">
    <text evidence="6">The sequence shown here is derived from an EMBL/GenBank/DDBJ whole genome shotgun (WGS) entry which is preliminary data.</text>
</comment>
<dbReference type="GO" id="GO:0016020">
    <property type="term" value="C:membrane"/>
    <property type="evidence" value="ECO:0007669"/>
    <property type="project" value="InterPro"/>
</dbReference>
<keyword evidence="3 4" id="KW-0472">Membrane</keyword>
<sequence length="209" mass="22454">MLDTYKKIYSILDARERGLGAAVLALSMIVGLVESVGVASLMPFIAVLSDPETVETNRFLATAYDWLGFASLDRFLLFLGIAVFVVLVGSLAIKGVGIWAQMKFARQRSHAWACRLIASYLGQPYEWFLNRHSGELGASVLAEVVQVVTGSLIPALQAASSAFLAVWLFALLVVVDPLLAVSATVVMGASYGGLIFAVKATVRRIGADW</sequence>
<name>D9PNH0_9ZZZZ</name>
<feature type="non-terminal residue" evidence="6">
    <location>
        <position position="209"/>
    </location>
</feature>
<evidence type="ECO:0000256" key="1">
    <source>
        <dbReference type="ARBA" id="ARBA00022692"/>
    </source>
</evidence>
<dbReference type="GO" id="GO:0005524">
    <property type="term" value="F:ATP binding"/>
    <property type="evidence" value="ECO:0007669"/>
    <property type="project" value="InterPro"/>
</dbReference>
<dbReference type="InterPro" id="IPR036640">
    <property type="entry name" value="ABC1_TM_sf"/>
</dbReference>
<evidence type="ECO:0000313" key="6">
    <source>
        <dbReference type="EMBL" id="EFK94895.1"/>
    </source>
</evidence>
<dbReference type="Gene3D" id="1.20.1560.10">
    <property type="entry name" value="ABC transporter type 1, transmembrane domain"/>
    <property type="match status" value="1"/>
</dbReference>
<proteinExistence type="predicted"/>
<keyword evidence="2 4" id="KW-1133">Transmembrane helix</keyword>
<dbReference type="GO" id="GO:0140359">
    <property type="term" value="F:ABC-type transporter activity"/>
    <property type="evidence" value="ECO:0007669"/>
    <property type="project" value="InterPro"/>
</dbReference>
<dbReference type="EMBL" id="ADZX01000962">
    <property type="protein sequence ID" value="EFK94895.1"/>
    <property type="molecule type" value="Genomic_DNA"/>
</dbReference>
<accession>D9PNH0</accession>
<protein>
    <submittedName>
        <fullName evidence="6">ABC transporter related protein</fullName>
    </submittedName>
</protein>
<dbReference type="AlphaFoldDB" id="D9PNH0"/>
<organism evidence="6">
    <name type="scientific">sediment metagenome</name>
    <dbReference type="NCBI Taxonomy" id="749907"/>
    <lineage>
        <taxon>unclassified sequences</taxon>
        <taxon>metagenomes</taxon>
        <taxon>ecological metagenomes</taxon>
    </lineage>
</organism>